<keyword evidence="3" id="KW-0029">Amino-acid transport</keyword>
<dbReference type="InterPro" id="IPR028082">
    <property type="entry name" value="Peripla_BP_I"/>
</dbReference>
<evidence type="ECO:0000256" key="1">
    <source>
        <dbReference type="ARBA" id="ARBA00010062"/>
    </source>
</evidence>
<dbReference type="SUPFAM" id="SSF53822">
    <property type="entry name" value="Periplasmic binding protein-like I"/>
    <property type="match status" value="1"/>
</dbReference>
<reference evidence="5 6" key="1">
    <citation type="submission" date="2023-05" db="EMBL/GenBank/DDBJ databases">
        <title>Pseudodonghicola sp. nov.</title>
        <authorList>
            <person name="Huang J."/>
        </authorList>
    </citation>
    <scope>NUCLEOTIDE SEQUENCE [LARGE SCALE GENOMIC DNA]</scope>
    <source>
        <strain evidence="5 6">IC7</strain>
    </source>
</reference>
<dbReference type="EMBL" id="JASNJD010000018">
    <property type="protein sequence ID" value="MDK3019758.1"/>
    <property type="molecule type" value="Genomic_DNA"/>
</dbReference>
<feature type="domain" description="Leucine-binding protein" evidence="4">
    <location>
        <begin position="39"/>
        <end position="378"/>
    </location>
</feature>
<dbReference type="PANTHER" id="PTHR30483">
    <property type="entry name" value="LEUCINE-SPECIFIC-BINDING PROTEIN"/>
    <property type="match status" value="1"/>
</dbReference>
<evidence type="ECO:0000313" key="6">
    <source>
        <dbReference type="Proteomes" id="UP001243757"/>
    </source>
</evidence>
<dbReference type="InterPro" id="IPR006311">
    <property type="entry name" value="TAT_signal"/>
</dbReference>
<proteinExistence type="inferred from homology"/>
<dbReference type="Gene3D" id="3.40.50.2300">
    <property type="match status" value="2"/>
</dbReference>
<dbReference type="PANTHER" id="PTHR30483:SF6">
    <property type="entry name" value="PERIPLASMIC BINDING PROTEIN OF ABC TRANSPORTER FOR NATURAL AMINO ACIDS"/>
    <property type="match status" value="1"/>
</dbReference>
<keyword evidence="3" id="KW-0813">Transport</keyword>
<dbReference type="PROSITE" id="PS51318">
    <property type="entry name" value="TAT"/>
    <property type="match status" value="1"/>
</dbReference>
<keyword evidence="2" id="KW-0732">Signal</keyword>
<dbReference type="RefSeq" id="WP_284482531.1">
    <property type="nucleotide sequence ID" value="NZ_JASNJD010000018.1"/>
</dbReference>
<evidence type="ECO:0000256" key="3">
    <source>
        <dbReference type="ARBA" id="ARBA00022970"/>
    </source>
</evidence>
<dbReference type="CDD" id="cd06337">
    <property type="entry name" value="PBP1_ABC_ligand_binding-like"/>
    <property type="match status" value="1"/>
</dbReference>
<accession>A0ABT7F569</accession>
<evidence type="ECO:0000313" key="5">
    <source>
        <dbReference type="EMBL" id="MDK3019758.1"/>
    </source>
</evidence>
<dbReference type="Proteomes" id="UP001243757">
    <property type="component" value="Unassembled WGS sequence"/>
</dbReference>
<dbReference type="Pfam" id="PF13458">
    <property type="entry name" value="Peripla_BP_6"/>
    <property type="match status" value="1"/>
</dbReference>
<keyword evidence="6" id="KW-1185">Reference proteome</keyword>
<comment type="caution">
    <text evidence="5">The sequence shown here is derived from an EMBL/GenBank/DDBJ whole genome shotgun (WGS) entry which is preliminary data.</text>
</comment>
<evidence type="ECO:0000256" key="2">
    <source>
        <dbReference type="ARBA" id="ARBA00022729"/>
    </source>
</evidence>
<sequence>MTNTPLTGGRFDRRGFLKTGAAALAATGLARPALAQSRTIKIGMVMPQTGPLAFFSEHVEFVLNQMQKATGGVLNIDGRQIAYEILLRDSQSNPNRASEVASELILDQEVDLIIAAATPETTVPVSDMCELNGIPCVTNDTPIEPYFFARGGDPDVGFEWTNHYFFSGQQSAGTLLKMFGQIESNKMVGALWPNDGDGNAFAEAYPPLFDSLGYGLSDPGRFDMPLSSYAAAVSQFKADEVELIYGVIPPPEFTTFWNEAAQQKFQPKAVYAGKTVQFPAALEPFGARAEGLVTEVWWAPVYPYASTITGQTAKELADEYEAVSGRQWSMPLGFRHSIFEVIFDGLKRAQDLDDPASIQEAFNTTDLTTVCGPIDFRTGPFPNTCTTPTAGGQWVKGEKYPLDLVICDNLTAPEVEIERQVQPLTY</sequence>
<gene>
    <name evidence="5" type="ORF">QO033_18920</name>
</gene>
<evidence type="ECO:0000259" key="4">
    <source>
        <dbReference type="Pfam" id="PF13458"/>
    </source>
</evidence>
<dbReference type="InterPro" id="IPR051010">
    <property type="entry name" value="BCAA_transport"/>
</dbReference>
<organism evidence="5 6">
    <name type="scientific">Pseudodonghicola flavimaris</name>
    <dbReference type="NCBI Taxonomy" id="3050036"/>
    <lineage>
        <taxon>Bacteria</taxon>
        <taxon>Pseudomonadati</taxon>
        <taxon>Pseudomonadota</taxon>
        <taxon>Alphaproteobacteria</taxon>
        <taxon>Rhodobacterales</taxon>
        <taxon>Paracoccaceae</taxon>
        <taxon>Pseudodonghicola</taxon>
    </lineage>
</organism>
<comment type="similarity">
    <text evidence="1">Belongs to the leucine-binding protein family.</text>
</comment>
<name>A0ABT7F569_9RHOB</name>
<protein>
    <submittedName>
        <fullName evidence="5">ABC transporter substrate-binding protein</fullName>
    </submittedName>
</protein>
<dbReference type="InterPro" id="IPR028081">
    <property type="entry name" value="Leu-bd"/>
</dbReference>